<protein>
    <submittedName>
        <fullName evidence="1">Uncharacterized protein</fullName>
    </submittedName>
</protein>
<dbReference type="EMBL" id="MU251559">
    <property type="protein sequence ID" value="KAG9232234.1"/>
    <property type="molecule type" value="Genomic_DNA"/>
</dbReference>
<evidence type="ECO:0000313" key="2">
    <source>
        <dbReference type="Proteomes" id="UP000824998"/>
    </source>
</evidence>
<reference evidence="1" key="1">
    <citation type="journal article" date="2021" name="IMA Fungus">
        <title>Genomic characterization of three marine fungi, including Emericellopsis atlantica sp. nov. with signatures of a generalist lifestyle and marine biomass degradation.</title>
        <authorList>
            <person name="Hagestad O.C."/>
            <person name="Hou L."/>
            <person name="Andersen J.H."/>
            <person name="Hansen E.H."/>
            <person name="Altermark B."/>
            <person name="Li C."/>
            <person name="Kuhnert E."/>
            <person name="Cox R.J."/>
            <person name="Crous P.W."/>
            <person name="Spatafora J.W."/>
            <person name="Lail K."/>
            <person name="Amirebrahimi M."/>
            <person name="Lipzen A."/>
            <person name="Pangilinan J."/>
            <person name="Andreopoulos W."/>
            <person name="Hayes R.D."/>
            <person name="Ng V."/>
            <person name="Grigoriev I.V."/>
            <person name="Jackson S.A."/>
            <person name="Sutton T.D.S."/>
            <person name="Dobson A.D.W."/>
            <person name="Rama T."/>
        </authorList>
    </citation>
    <scope>NUCLEOTIDE SEQUENCE</scope>
    <source>
        <strain evidence="1">TRa018bII</strain>
    </source>
</reference>
<dbReference type="OrthoDB" id="10250730at2759"/>
<dbReference type="Proteomes" id="UP000824998">
    <property type="component" value="Unassembled WGS sequence"/>
</dbReference>
<accession>A0A9P7YEF8</accession>
<gene>
    <name evidence="1" type="ORF">BJ875DRAFT_381177</name>
</gene>
<feature type="non-terminal residue" evidence="1">
    <location>
        <position position="1"/>
    </location>
</feature>
<proteinExistence type="predicted"/>
<dbReference type="AlphaFoldDB" id="A0A9P7YEF8"/>
<comment type="caution">
    <text evidence="1">The sequence shown here is derived from an EMBL/GenBank/DDBJ whole genome shotgun (WGS) entry which is preliminary data.</text>
</comment>
<sequence>SNSNSPLLGLDYTGHELDELDFENDLKIGNFEVHDYFNDGSFYLLGVPGHATRIISMLSSAQRQPLFSY</sequence>
<name>A0A9P7YEF8_9HELO</name>
<keyword evidence="2" id="KW-1185">Reference proteome</keyword>
<organism evidence="1 2">
    <name type="scientific">Amylocarpus encephaloides</name>
    <dbReference type="NCBI Taxonomy" id="45428"/>
    <lineage>
        <taxon>Eukaryota</taxon>
        <taxon>Fungi</taxon>
        <taxon>Dikarya</taxon>
        <taxon>Ascomycota</taxon>
        <taxon>Pezizomycotina</taxon>
        <taxon>Leotiomycetes</taxon>
        <taxon>Helotiales</taxon>
        <taxon>Helotiales incertae sedis</taxon>
        <taxon>Amylocarpus</taxon>
    </lineage>
</organism>
<evidence type="ECO:0000313" key="1">
    <source>
        <dbReference type="EMBL" id="KAG9232234.1"/>
    </source>
</evidence>